<keyword evidence="2" id="KW-1185">Reference proteome</keyword>
<protein>
    <submittedName>
        <fullName evidence="1">Uncharacterized protein</fullName>
    </submittedName>
</protein>
<evidence type="ECO:0000313" key="1">
    <source>
        <dbReference type="EMBL" id="OWA50800.1"/>
    </source>
</evidence>
<gene>
    <name evidence="1" type="ORF">BV898_15307</name>
</gene>
<organism evidence="1 2">
    <name type="scientific">Hypsibius exemplaris</name>
    <name type="common">Freshwater tardigrade</name>
    <dbReference type="NCBI Taxonomy" id="2072580"/>
    <lineage>
        <taxon>Eukaryota</taxon>
        <taxon>Metazoa</taxon>
        <taxon>Ecdysozoa</taxon>
        <taxon>Tardigrada</taxon>
        <taxon>Eutardigrada</taxon>
        <taxon>Parachela</taxon>
        <taxon>Hypsibioidea</taxon>
        <taxon>Hypsibiidae</taxon>
        <taxon>Hypsibius</taxon>
    </lineage>
</organism>
<dbReference type="EMBL" id="MTYJ01000203">
    <property type="protein sequence ID" value="OWA50800.1"/>
    <property type="molecule type" value="Genomic_DNA"/>
</dbReference>
<sequence>MSAVDQSAWWTSQLMDQSADGTIISPGGRHSRFWLLTAVQCSSPPERQYCGHIDGKAQPYPEELLDVVRLGFAFARPLEAITVCVNLSIRQMEGLTLETGSDDTTTAMSVQTPYFC</sequence>
<proteinExistence type="predicted"/>
<dbReference type="AlphaFoldDB" id="A0A9X6NBB8"/>
<accession>A0A9X6NBB8</accession>
<dbReference type="Proteomes" id="UP000192578">
    <property type="component" value="Unassembled WGS sequence"/>
</dbReference>
<reference evidence="2" key="1">
    <citation type="submission" date="2017-01" db="EMBL/GenBank/DDBJ databases">
        <title>Comparative genomics of anhydrobiosis in the tardigrade Hypsibius dujardini.</title>
        <authorList>
            <person name="Yoshida Y."/>
            <person name="Koutsovoulos G."/>
            <person name="Laetsch D."/>
            <person name="Stevens L."/>
            <person name="Kumar S."/>
            <person name="Horikawa D."/>
            <person name="Ishino K."/>
            <person name="Komine S."/>
            <person name="Tomita M."/>
            <person name="Blaxter M."/>
            <person name="Arakawa K."/>
        </authorList>
    </citation>
    <scope>NUCLEOTIDE SEQUENCE [LARGE SCALE GENOMIC DNA]</scope>
    <source>
        <strain evidence="2">Z151</strain>
    </source>
</reference>
<evidence type="ECO:0000313" key="2">
    <source>
        <dbReference type="Proteomes" id="UP000192578"/>
    </source>
</evidence>
<comment type="caution">
    <text evidence="1">The sequence shown here is derived from an EMBL/GenBank/DDBJ whole genome shotgun (WGS) entry which is preliminary data.</text>
</comment>
<name>A0A9X6NBB8_HYPEX</name>